<dbReference type="InterPro" id="IPR036637">
    <property type="entry name" value="Phosphohistidine_dom_sf"/>
</dbReference>
<organism evidence="2 3">
    <name type="scientific">Rhipicephalus sanguineus</name>
    <name type="common">Brown dog tick</name>
    <name type="synonym">Ixodes sanguineus</name>
    <dbReference type="NCBI Taxonomy" id="34632"/>
    <lineage>
        <taxon>Eukaryota</taxon>
        <taxon>Metazoa</taxon>
        <taxon>Ecdysozoa</taxon>
        <taxon>Arthropoda</taxon>
        <taxon>Chelicerata</taxon>
        <taxon>Arachnida</taxon>
        <taxon>Acari</taxon>
        <taxon>Parasitiformes</taxon>
        <taxon>Ixodida</taxon>
        <taxon>Ixodoidea</taxon>
        <taxon>Ixodidae</taxon>
        <taxon>Rhipicephalinae</taxon>
        <taxon>Rhipicephalus</taxon>
        <taxon>Rhipicephalus</taxon>
    </lineage>
</organism>
<dbReference type="Gene3D" id="3.50.30.10">
    <property type="entry name" value="Phosphohistidine domain"/>
    <property type="match status" value="1"/>
</dbReference>
<dbReference type="EMBL" id="JABSTV010001249">
    <property type="protein sequence ID" value="KAH7963678.1"/>
    <property type="molecule type" value="Genomic_DNA"/>
</dbReference>
<gene>
    <name evidence="2" type="ORF">HPB52_022406</name>
</gene>
<dbReference type="InterPro" id="IPR008279">
    <property type="entry name" value="PEP-util_enz_mobile_dom"/>
</dbReference>
<dbReference type="InterPro" id="IPR051549">
    <property type="entry name" value="PEP_Utilizing_Enz"/>
</dbReference>
<evidence type="ECO:0000313" key="3">
    <source>
        <dbReference type="Proteomes" id="UP000821837"/>
    </source>
</evidence>
<comment type="caution">
    <text evidence="2">The sequence shown here is derived from an EMBL/GenBank/DDBJ whole genome shotgun (WGS) entry which is preliminary data.</text>
</comment>
<reference evidence="2" key="2">
    <citation type="submission" date="2021-09" db="EMBL/GenBank/DDBJ databases">
        <authorList>
            <person name="Jia N."/>
            <person name="Wang J."/>
            <person name="Shi W."/>
            <person name="Du L."/>
            <person name="Sun Y."/>
            <person name="Zhan W."/>
            <person name="Jiang J."/>
            <person name="Wang Q."/>
            <person name="Zhang B."/>
            <person name="Ji P."/>
            <person name="Sakyi L.B."/>
            <person name="Cui X."/>
            <person name="Yuan T."/>
            <person name="Jiang B."/>
            <person name="Yang W."/>
            <person name="Lam T.T.-Y."/>
            <person name="Chang Q."/>
            <person name="Ding S."/>
            <person name="Wang X."/>
            <person name="Zhu J."/>
            <person name="Ruan X."/>
            <person name="Zhao L."/>
            <person name="Wei J."/>
            <person name="Que T."/>
            <person name="Du C."/>
            <person name="Cheng J."/>
            <person name="Dai P."/>
            <person name="Han X."/>
            <person name="Huang E."/>
            <person name="Gao Y."/>
            <person name="Liu J."/>
            <person name="Shao H."/>
            <person name="Ye R."/>
            <person name="Li L."/>
            <person name="Wei W."/>
            <person name="Wang X."/>
            <person name="Wang C."/>
            <person name="Huo Q."/>
            <person name="Li W."/>
            <person name="Guo W."/>
            <person name="Chen H."/>
            <person name="Chen S."/>
            <person name="Zhou L."/>
            <person name="Zhou L."/>
            <person name="Ni X."/>
            <person name="Tian J."/>
            <person name="Zhou Y."/>
            <person name="Sheng Y."/>
            <person name="Liu T."/>
            <person name="Pan Y."/>
            <person name="Xia L."/>
            <person name="Li J."/>
            <person name="Zhao F."/>
            <person name="Cao W."/>
        </authorList>
    </citation>
    <scope>NUCLEOTIDE SEQUENCE</scope>
    <source>
        <strain evidence="2">Rsan-2018</strain>
        <tissue evidence="2">Larvae</tissue>
    </source>
</reference>
<dbReference type="Proteomes" id="UP000821837">
    <property type="component" value="Chromosome 3"/>
</dbReference>
<dbReference type="SUPFAM" id="SSF52009">
    <property type="entry name" value="Phosphohistidine domain"/>
    <property type="match status" value="1"/>
</dbReference>
<sequence length="241" mass="26853">MATGLQNEFAQCLELQNHFHRSCLHEGLTAHRSFARDHVDQSALDAEVFSELCQILRGAEAESATVPRMIQELGRALRESPEKEKFLNMATESSAVRVVHQLRLLCHQLSQRMVKEGRLPSPELLFFLTYEEIGVLLKTRSPELVLKAQRRQKIHAEADKCQYASIFVGIPKPIERTKRHVEGDFEIKGAVVAREYGLPCVVGVEGITSMLNSGDYIQLDGNSGLIGRIRAPGTEDDGGGF</sequence>
<accession>A0A9D4Q3C7</accession>
<dbReference type="PANTHER" id="PTHR43615:SF1">
    <property type="entry name" value="PPDK_N DOMAIN-CONTAINING PROTEIN"/>
    <property type="match status" value="1"/>
</dbReference>
<protein>
    <recommendedName>
        <fullName evidence="1">PEP-utilising enzyme mobile domain-containing protein</fullName>
    </recommendedName>
</protein>
<keyword evidence="3" id="KW-1185">Reference proteome</keyword>
<dbReference type="Pfam" id="PF00391">
    <property type="entry name" value="PEP-utilizers"/>
    <property type="match status" value="1"/>
</dbReference>
<dbReference type="PANTHER" id="PTHR43615">
    <property type="entry name" value="PHOSPHOENOLPYRUVATE SYNTHASE-RELATED"/>
    <property type="match status" value="1"/>
</dbReference>
<name>A0A9D4Q3C7_RHISA</name>
<reference evidence="2" key="1">
    <citation type="journal article" date="2020" name="Cell">
        <title>Large-Scale Comparative Analyses of Tick Genomes Elucidate Their Genetic Diversity and Vector Capacities.</title>
        <authorList>
            <consortium name="Tick Genome and Microbiome Consortium (TIGMIC)"/>
            <person name="Jia N."/>
            <person name="Wang J."/>
            <person name="Shi W."/>
            <person name="Du L."/>
            <person name="Sun Y."/>
            <person name="Zhan W."/>
            <person name="Jiang J.F."/>
            <person name="Wang Q."/>
            <person name="Zhang B."/>
            <person name="Ji P."/>
            <person name="Bell-Sakyi L."/>
            <person name="Cui X.M."/>
            <person name="Yuan T.T."/>
            <person name="Jiang B.G."/>
            <person name="Yang W.F."/>
            <person name="Lam T.T."/>
            <person name="Chang Q.C."/>
            <person name="Ding S.J."/>
            <person name="Wang X.J."/>
            <person name="Zhu J.G."/>
            <person name="Ruan X.D."/>
            <person name="Zhao L."/>
            <person name="Wei J.T."/>
            <person name="Ye R.Z."/>
            <person name="Que T.C."/>
            <person name="Du C.H."/>
            <person name="Zhou Y.H."/>
            <person name="Cheng J.X."/>
            <person name="Dai P.F."/>
            <person name="Guo W.B."/>
            <person name="Han X.H."/>
            <person name="Huang E.J."/>
            <person name="Li L.F."/>
            <person name="Wei W."/>
            <person name="Gao Y.C."/>
            <person name="Liu J.Z."/>
            <person name="Shao H.Z."/>
            <person name="Wang X."/>
            <person name="Wang C.C."/>
            <person name="Yang T.C."/>
            <person name="Huo Q.B."/>
            <person name="Li W."/>
            <person name="Chen H.Y."/>
            <person name="Chen S.E."/>
            <person name="Zhou L.G."/>
            <person name="Ni X.B."/>
            <person name="Tian J.H."/>
            <person name="Sheng Y."/>
            <person name="Liu T."/>
            <person name="Pan Y.S."/>
            <person name="Xia L.Y."/>
            <person name="Li J."/>
            <person name="Zhao F."/>
            <person name="Cao W.C."/>
        </authorList>
    </citation>
    <scope>NUCLEOTIDE SEQUENCE</scope>
    <source>
        <strain evidence="2">Rsan-2018</strain>
    </source>
</reference>
<evidence type="ECO:0000313" key="2">
    <source>
        <dbReference type="EMBL" id="KAH7963678.1"/>
    </source>
</evidence>
<evidence type="ECO:0000259" key="1">
    <source>
        <dbReference type="Pfam" id="PF00391"/>
    </source>
</evidence>
<dbReference type="GO" id="GO:0016772">
    <property type="term" value="F:transferase activity, transferring phosphorus-containing groups"/>
    <property type="evidence" value="ECO:0007669"/>
    <property type="project" value="InterPro"/>
</dbReference>
<feature type="domain" description="PEP-utilising enzyme mobile" evidence="1">
    <location>
        <begin position="189"/>
        <end position="224"/>
    </location>
</feature>
<dbReference type="VEuPathDB" id="VectorBase:RSAN_051645"/>
<dbReference type="AlphaFoldDB" id="A0A9D4Q3C7"/>
<proteinExistence type="predicted"/>